<dbReference type="EMBL" id="FOAZ01000003">
    <property type="protein sequence ID" value="SEK75955.1"/>
    <property type="molecule type" value="Genomic_DNA"/>
</dbReference>
<evidence type="ECO:0000259" key="1">
    <source>
        <dbReference type="PROSITE" id="PS51664"/>
    </source>
</evidence>
<dbReference type="NCBIfam" id="TIGR03604">
    <property type="entry name" value="TOMM_cyclo_SagD"/>
    <property type="match status" value="1"/>
</dbReference>
<keyword evidence="2" id="KW-0687">Ribonucleoprotein</keyword>
<dbReference type="Gene3D" id="3.90.930.60">
    <property type="match status" value="1"/>
</dbReference>
<dbReference type="eggNOG" id="COG1944">
    <property type="taxonomic scope" value="Bacteria"/>
</dbReference>
<dbReference type="Pfam" id="PF02624">
    <property type="entry name" value="YcaO"/>
    <property type="match status" value="1"/>
</dbReference>
<dbReference type="PANTHER" id="PTHR37809">
    <property type="entry name" value="RIBOSOMAL PROTEIN S12 METHYLTHIOTRANSFERASE ACCESSORY FACTOR YCAO"/>
    <property type="match status" value="1"/>
</dbReference>
<dbReference type="Gene3D" id="3.40.50.720">
    <property type="entry name" value="NAD(P)-binding Rossmann-like Domain"/>
    <property type="match status" value="1"/>
</dbReference>
<evidence type="ECO:0000313" key="2">
    <source>
        <dbReference type="EMBL" id="SEK75955.1"/>
    </source>
</evidence>
<dbReference type="AlphaFoldDB" id="A0A1H7JR69"/>
<dbReference type="Gene3D" id="3.30.1330.230">
    <property type="match status" value="1"/>
</dbReference>
<keyword evidence="3" id="KW-1185">Reference proteome</keyword>
<dbReference type="GO" id="GO:0016740">
    <property type="term" value="F:transferase activity"/>
    <property type="evidence" value="ECO:0007669"/>
    <property type="project" value="UniProtKB-KW"/>
</dbReference>
<accession>A0A1H7JR69</accession>
<dbReference type="InterPro" id="IPR027624">
    <property type="entry name" value="TOMM_cyclo_SagD"/>
</dbReference>
<reference evidence="3" key="1">
    <citation type="submission" date="2016-10" db="EMBL/GenBank/DDBJ databases">
        <authorList>
            <person name="Varghese N."/>
        </authorList>
    </citation>
    <scope>NUCLEOTIDE SEQUENCE [LARGE SCALE GENOMIC DNA]</scope>
    <source>
        <strain evidence="3">DSM 45096 / BCRC 16803 / CGMCC 4.1857 / CIP 109030 / JCM 12277 / KCTC 19219 / NBRC 100920 / 33214</strain>
    </source>
</reference>
<feature type="domain" description="YcaO" evidence="1">
    <location>
        <begin position="427"/>
        <end position="797"/>
    </location>
</feature>
<evidence type="ECO:0000313" key="3">
    <source>
        <dbReference type="Proteomes" id="UP000183015"/>
    </source>
</evidence>
<keyword evidence="2" id="KW-0808">Transferase</keyword>
<organism evidence="2 3">
    <name type="scientific">Streptacidiphilus jiangxiensis</name>
    <dbReference type="NCBI Taxonomy" id="235985"/>
    <lineage>
        <taxon>Bacteria</taxon>
        <taxon>Bacillati</taxon>
        <taxon>Actinomycetota</taxon>
        <taxon>Actinomycetes</taxon>
        <taxon>Kitasatosporales</taxon>
        <taxon>Streptomycetaceae</taxon>
        <taxon>Streptacidiphilus</taxon>
    </lineage>
</organism>
<dbReference type="STRING" id="235985.SAMN05414137_103374"/>
<name>A0A1H7JR69_STRJI</name>
<dbReference type="PROSITE" id="PS51664">
    <property type="entry name" value="YCAO"/>
    <property type="match status" value="1"/>
</dbReference>
<dbReference type="Gene3D" id="3.30.40.250">
    <property type="match status" value="1"/>
</dbReference>
<dbReference type="InterPro" id="IPR003776">
    <property type="entry name" value="YcaO-like_dom"/>
</dbReference>
<keyword evidence="2" id="KW-0689">Ribosomal protein</keyword>
<dbReference type="InterPro" id="IPR022291">
    <property type="entry name" value="Bacteriocin_synth_cyclodeHase"/>
</dbReference>
<gene>
    <name evidence="2" type="ORF">SAMN05414137_103374</name>
</gene>
<sequence>MRTTERPENGGEQFRVAFKRHIRPVVVPGEAVYLLSDHGVTAARGATAEALAPLLDGSRSLAQVLAEASGTVPRHEAREAVDALTGAGLVAVLDENSPQPADRAGEAYWDLAGLDGRKASHWLRQTAVRIVVLDGVTEAQAAAACRESGLRLVGDPVPADGGTLYAPPALTTPAFDAPADTAATVEGGASPALSLVFCADYLDPRLAEVDREHRAAGIPWLLAKPGGADPWIGPVFRPQDGPCWNCLADRLRRNRRSEQPLRRALGMDSPLARPESSLAAGRTMGLHAAVLEAAKWLAGVRRNTQDAILVLETLGLGGGKHHPVHRRPQCTACGDPGLVGARIRAPFRVTSQPKADLDGNGHRALTAEQMLERHRHLVSPVTGVVRELRRAPRSPAFLHACLSGPNLALDPENLDGLRAGLRALSGGKGLNDTEARVGALCEAVERYSATRHGDEPVVRDTFRALGELAIHPNACQLYSEQQFAERSRWNAANSPFHYVSERFDENAVRDWTPIWSLTEQRHRLLPTSMLYFSGVDRDPGGLRADSNGNAAGSSLEDALLQGTLELVERDAVALWWYNRTRQPAVDLEAFAEPWLERLRAGYRSVNREVWALDLTSDLGIPTVVALSRRTDKPSEDVLFGFGAHFDPAIALRRAMTEMGQLLPAVLDAGPDGTGYAVPDPHARVWWRHATAANQPYLLPDPELPALAPDPAGHRPRPDLADDIAELTRTLGARGLDLLVLDQTRPDIGLPVVKAVVPGLRPFWSRFAPGRLFDAPVAAGRRDEPLPYQELNPVSIFV</sequence>
<proteinExistence type="predicted"/>
<dbReference type="NCBIfam" id="TIGR03882">
    <property type="entry name" value="cyclo_dehyd_2"/>
    <property type="match status" value="1"/>
</dbReference>
<dbReference type="Proteomes" id="UP000183015">
    <property type="component" value="Unassembled WGS sequence"/>
</dbReference>
<dbReference type="NCBIfam" id="TIGR00702">
    <property type="entry name" value="YcaO-type kinase domain"/>
    <property type="match status" value="1"/>
</dbReference>
<dbReference type="Gene3D" id="3.30.160.660">
    <property type="match status" value="1"/>
</dbReference>
<dbReference type="PANTHER" id="PTHR37809:SF1">
    <property type="entry name" value="RIBOSOMAL PROTEIN S12 METHYLTHIOTRANSFERASE ACCESSORY FACTOR YCAO"/>
    <property type="match status" value="1"/>
</dbReference>
<dbReference type="OrthoDB" id="2379922at2"/>
<dbReference type="GO" id="GO:0005840">
    <property type="term" value="C:ribosome"/>
    <property type="evidence" value="ECO:0007669"/>
    <property type="project" value="UniProtKB-KW"/>
</dbReference>
<dbReference type="RefSeq" id="WP_143094226.1">
    <property type="nucleotide sequence ID" value="NZ_BBPN01000034.1"/>
</dbReference>
<protein>
    <submittedName>
        <fullName evidence="2">Ribosomal protein S12 methylthiotransferase accessory factor</fullName>
    </submittedName>
</protein>